<dbReference type="SMART" id="SM00387">
    <property type="entry name" value="HATPase_c"/>
    <property type="match status" value="1"/>
</dbReference>
<organism evidence="11 12">
    <name type="scientific">Gordonia prachuapensis</name>
    <dbReference type="NCBI Taxonomy" id="3115651"/>
    <lineage>
        <taxon>Bacteria</taxon>
        <taxon>Bacillati</taxon>
        <taxon>Actinomycetota</taxon>
        <taxon>Actinomycetes</taxon>
        <taxon>Mycobacteriales</taxon>
        <taxon>Gordoniaceae</taxon>
        <taxon>Gordonia</taxon>
    </lineage>
</organism>
<keyword evidence="2" id="KW-1003">Cell membrane</keyword>
<evidence type="ECO:0000256" key="1">
    <source>
        <dbReference type="ARBA" id="ARBA00004651"/>
    </source>
</evidence>
<reference evidence="11 12" key="1">
    <citation type="submission" date="2024-01" db="EMBL/GenBank/DDBJ databases">
        <title>Draft genome sequence of Gordonia sp. PKS22-38.</title>
        <authorList>
            <person name="Suphannarot A."/>
            <person name="Mingma R."/>
        </authorList>
    </citation>
    <scope>NUCLEOTIDE SEQUENCE [LARGE SCALE GENOMIC DNA]</scope>
    <source>
        <strain evidence="11 12">PKS22-38</strain>
    </source>
</reference>
<evidence type="ECO:0000256" key="4">
    <source>
        <dbReference type="ARBA" id="ARBA00022692"/>
    </source>
</evidence>
<evidence type="ECO:0000256" key="6">
    <source>
        <dbReference type="ARBA" id="ARBA00022989"/>
    </source>
</evidence>
<keyword evidence="3" id="KW-0808">Transferase</keyword>
<comment type="subcellular location">
    <subcellularLocation>
        <location evidence="1">Cell membrane</location>
        <topology evidence="1">Multi-pass membrane protein</topology>
    </subcellularLocation>
</comment>
<keyword evidence="4" id="KW-0812">Transmembrane</keyword>
<dbReference type="Pfam" id="PF13185">
    <property type="entry name" value="GAF_2"/>
    <property type="match status" value="1"/>
</dbReference>
<dbReference type="InterPro" id="IPR050482">
    <property type="entry name" value="Sensor_HK_TwoCompSys"/>
</dbReference>
<proteinExistence type="predicted"/>
<feature type="domain" description="Histidine kinase/HSP90-like ATPase" evidence="10">
    <location>
        <begin position="307"/>
        <end position="403"/>
    </location>
</feature>
<dbReference type="Gene3D" id="3.30.450.40">
    <property type="match status" value="1"/>
</dbReference>
<evidence type="ECO:0000313" key="12">
    <source>
        <dbReference type="Proteomes" id="UP001335729"/>
    </source>
</evidence>
<evidence type="ECO:0000256" key="8">
    <source>
        <dbReference type="ARBA" id="ARBA00023136"/>
    </source>
</evidence>
<evidence type="ECO:0000259" key="10">
    <source>
        <dbReference type="SMART" id="SM00387"/>
    </source>
</evidence>
<evidence type="ECO:0000259" key="9">
    <source>
        <dbReference type="SMART" id="SM00065"/>
    </source>
</evidence>
<dbReference type="InterPro" id="IPR036890">
    <property type="entry name" value="HATPase_C_sf"/>
</dbReference>
<dbReference type="Gene3D" id="3.30.565.10">
    <property type="entry name" value="Histidine kinase-like ATPase, C-terminal domain"/>
    <property type="match status" value="1"/>
</dbReference>
<accession>A0ABU7MUL6</accession>
<dbReference type="PANTHER" id="PTHR24421">
    <property type="entry name" value="NITRATE/NITRITE SENSOR PROTEIN NARX-RELATED"/>
    <property type="match status" value="1"/>
</dbReference>
<keyword evidence="7" id="KW-0902">Two-component regulatory system</keyword>
<dbReference type="SUPFAM" id="SSF55874">
    <property type="entry name" value="ATPase domain of HSP90 chaperone/DNA topoisomerase II/histidine kinase"/>
    <property type="match status" value="1"/>
</dbReference>
<dbReference type="EMBL" id="JAZDUE010000010">
    <property type="protein sequence ID" value="MEE4024030.1"/>
    <property type="molecule type" value="Genomic_DNA"/>
</dbReference>
<dbReference type="CDD" id="cd16917">
    <property type="entry name" value="HATPase_UhpB-NarQ-NarX-like"/>
    <property type="match status" value="1"/>
</dbReference>
<feature type="domain" description="GAF" evidence="9">
    <location>
        <begin position="34"/>
        <end position="192"/>
    </location>
</feature>
<evidence type="ECO:0000256" key="3">
    <source>
        <dbReference type="ARBA" id="ARBA00022679"/>
    </source>
</evidence>
<keyword evidence="5 11" id="KW-0418">Kinase</keyword>
<dbReference type="PANTHER" id="PTHR24421:SF37">
    <property type="entry name" value="SENSOR HISTIDINE KINASE NARS"/>
    <property type="match status" value="1"/>
</dbReference>
<keyword evidence="8" id="KW-0472">Membrane</keyword>
<name>A0ABU7MUL6_9ACTN</name>
<dbReference type="SUPFAM" id="SSF55781">
    <property type="entry name" value="GAF domain-like"/>
    <property type="match status" value="1"/>
</dbReference>
<dbReference type="Gene3D" id="1.20.5.1930">
    <property type="match status" value="1"/>
</dbReference>
<dbReference type="Pfam" id="PF07730">
    <property type="entry name" value="HisKA_3"/>
    <property type="match status" value="1"/>
</dbReference>
<dbReference type="InterPro" id="IPR029016">
    <property type="entry name" value="GAF-like_dom_sf"/>
</dbReference>
<dbReference type="SMART" id="SM00065">
    <property type="entry name" value="GAF"/>
    <property type="match status" value="1"/>
</dbReference>
<gene>
    <name evidence="11" type="ORF">V1Y59_13160</name>
</gene>
<dbReference type="InterPro" id="IPR003594">
    <property type="entry name" value="HATPase_dom"/>
</dbReference>
<evidence type="ECO:0000313" key="11">
    <source>
        <dbReference type="EMBL" id="MEE4024030.1"/>
    </source>
</evidence>
<dbReference type="Proteomes" id="UP001335729">
    <property type="component" value="Unassembled WGS sequence"/>
</dbReference>
<protein>
    <submittedName>
        <fullName evidence="11">GAF domain-containing sensor histidine kinase</fullName>
    </submittedName>
</protein>
<dbReference type="GO" id="GO:0016301">
    <property type="term" value="F:kinase activity"/>
    <property type="evidence" value="ECO:0007669"/>
    <property type="project" value="UniProtKB-KW"/>
</dbReference>
<keyword evidence="6" id="KW-1133">Transmembrane helix</keyword>
<sequence length="414" mass="44821">MSNVTSANASCADCEDGLRGRRLDAFARAAAAIALEGPLQVVLDHLAEEVLIASQANACGIALVSRLGDSVELFGAAGYPEGYVDHINEAIALRAPLVSLEAYRARVNITRDVARTLAGDPRFKPFVQMTEIAGWTTLVTIPLELRGERVGVLTALYTDSRQPDSSDTTFLTAMADHGAIAINTARLLAETRDKVAQEERNRMAREIHDAVSQSLFSMKMRTKALQIAAERTEDSTGKLRPGLAAMEGTVDRAVEDMRALIMHLRPTDLRDNDLANAIKRYAEAVSDRDAIFVEVRLSGEMPNFDRDTEVKIYQIAREAIANSVDHAKASRLAVRLSPDWRNGVGHLVLEIVDDGVGFDVSAERPGHIGIAAMRERASEIGADLMLTSVPTGTTVRLEVVMPTVSLTEPSGAHA</sequence>
<comment type="caution">
    <text evidence="11">The sequence shown here is derived from an EMBL/GenBank/DDBJ whole genome shotgun (WGS) entry which is preliminary data.</text>
</comment>
<dbReference type="InterPro" id="IPR003018">
    <property type="entry name" value="GAF"/>
</dbReference>
<dbReference type="Pfam" id="PF02518">
    <property type="entry name" value="HATPase_c"/>
    <property type="match status" value="1"/>
</dbReference>
<keyword evidence="12" id="KW-1185">Reference proteome</keyword>
<evidence type="ECO:0000256" key="2">
    <source>
        <dbReference type="ARBA" id="ARBA00022475"/>
    </source>
</evidence>
<dbReference type="InterPro" id="IPR011712">
    <property type="entry name" value="Sig_transdc_His_kin_sub3_dim/P"/>
</dbReference>
<evidence type="ECO:0000256" key="7">
    <source>
        <dbReference type="ARBA" id="ARBA00023012"/>
    </source>
</evidence>
<dbReference type="RefSeq" id="WP_330505422.1">
    <property type="nucleotide sequence ID" value="NZ_JAZDUE010000010.1"/>
</dbReference>
<evidence type="ECO:0000256" key="5">
    <source>
        <dbReference type="ARBA" id="ARBA00022777"/>
    </source>
</evidence>